<dbReference type="Pfam" id="PF00171">
    <property type="entry name" value="Aldedh"/>
    <property type="match status" value="1"/>
</dbReference>
<comment type="similarity">
    <text evidence="1">Belongs to the aldehyde dehydrogenase family.</text>
</comment>
<dbReference type="AlphaFoldDB" id="F2J6N3"/>
<evidence type="ECO:0000313" key="6">
    <source>
        <dbReference type="Proteomes" id="UP000008130"/>
    </source>
</evidence>
<dbReference type="STRING" id="991905.SL003B_4099"/>
<evidence type="ECO:0000256" key="3">
    <source>
        <dbReference type="ARBA" id="ARBA00023027"/>
    </source>
</evidence>
<gene>
    <name evidence="5" type="ordered locus">SL003B_4099</name>
</gene>
<name>F2J6N3_POLGS</name>
<dbReference type="SUPFAM" id="SSF53720">
    <property type="entry name" value="ALDH-like"/>
    <property type="match status" value="1"/>
</dbReference>
<organism evidence="5 6">
    <name type="scientific">Polymorphum gilvum (strain LMG 25793 / CGMCC 1.9160 / SL003B-26A1)</name>
    <dbReference type="NCBI Taxonomy" id="991905"/>
    <lineage>
        <taxon>Bacteria</taxon>
        <taxon>Pseudomonadati</taxon>
        <taxon>Pseudomonadota</taxon>
        <taxon>Alphaproteobacteria</taxon>
        <taxon>Rhodobacterales</taxon>
        <taxon>Paracoccaceae</taxon>
        <taxon>Polymorphum</taxon>
    </lineage>
</organism>
<dbReference type="InterPro" id="IPR016163">
    <property type="entry name" value="Ald_DH_C"/>
</dbReference>
<dbReference type="Proteomes" id="UP000008130">
    <property type="component" value="Chromosome"/>
</dbReference>
<dbReference type="Gene3D" id="3.40.309.10">
    <property type="entry name" value="Aldehyde Dehydrogenase, Chain A, domain 2"/>
    <property type="match status" value="1"/>
</dbReference>
<evidence type="ECO:0000256" key="1">
    <source>
        <dbReference type="ARBA" id="ARBA00009986"/>
    </source>
</evidence>
<dbReference type="InterPro" id="IPR015590">
    <property type="entry name" value="Aldehyde_DH_dom"/>
</dbReference>
<evidence type="ECO:0000259" key="4">
    <source>
        <dbReference type="Pfam" id="PF00171"/>
    </source>
</evidence>
<accession>F2J6N3</accession>
<feature type="domain" description="Aldehyde dehydrogenase" evidence="4">
    <location>
        <begin position="45"/>
        <end position="499"/>
    </location>
</feature>
<sequence length="511" mass="54250">MAQNAGSVRRRKLGGVDDLVQSTRKGNAVDTYLYIDNEARGASDGGTFVRRSPVSGEAVTHGAAAKARDAVAAVESAQRAFATWSQTGPGQRRGLLLRAADEIENRTEEFVTAMKGEVGAGDLWARFNVLLAANVFREAAAMTTQIQGRSIPSDKPGTLSLTVRQPVGVILSIVPWNGPIVLAARAIAYPLMCGNTVVFRASETSPKTHALVAESVYAAGFPAGTLNFVTNDPKDAPEVIETMIAHPAVRRVNFTGSTSVGRIIGEKCGRHLKRCILELGDKSPMIVLRDADIDGAVNATIFGAFLYQGQICMSTERVIVEEPIADAFVEKLAARAAELQAGDPRSQTACALGPVVSQGAADRLNALLDDALEKGAKIRAGGPAQGTLMPATVLDGVTSKMRIYAEEAFGPILQVIRVKDADAAVHVANDTEYGLSAAVFSNDVTRALDVAMRIQTGSVHINGATVANEAQAPYGGTKASGWGRFDSQAVIEEFTELKWLTFEQPSQRYPL</sequence>
<dbReference type="Gene3D" id="3.40.605.10">
    <property type="entry name" value="Aldehyde Dehydrogenase, Chain A, domain 1"/>
    <property type="match status" value="1"/>
</dbReference>
<dbReference type="InterPro" id="IPR016161">
    <property type="entry name" value="Ald_DH/histidinol_DH"/>
</dbReference>
<keyword evidence="6" id="KW-1185">Reference proteome</keyword>
<dbReference type="HOGENOM" id="CLU_005391_1_0_5"/>
<dbReference type="FunFam" id="3.40.309.10:FF:000010">
    <property type="entry name" value="Gamma-aminobutyraldehyde dehydrogenase"/>
    <property type="match status" value="1"/>
</dbReference>
<dbReference type="GO" id="GO:0016620">
    <property type="term" value="F:oxidoreductase activity, acting on the aldehyde or oxo group of donors, NAD or NADP as acceptor"/>
    <property type="evidence" value="ECO:0007669"/>
    <property type="project" value="InterPro"/>
</dbReference>
<dbReference type="EMBL" id="CP002568">
    <property type="protein sequence ID" value="ADZ72516.1"/>
    <property type="molecule type" value="Genomic_DNA"/>
</dbReference>
<dbReference type="KEGG" id="pgv:SL003B_4099"/>
<evidence type="ECO:0000256" key="2">
    <source>
        <dbReference type="ARBA" id="ARBA00023002"/>
    </source>
</evidence>
<dbReference type="eggNOG" id="COG1012">
    <property type="taxonomic scope" value="Bacteria"/>
</dbReference>
<proteinExistence type="inferred from homology"/>
<keyword evidence="2" id="KW-0560">Oxidoreductase</keyword>
<dbReference type="PANTHER" id="PTHR42986:SF1">
    <property type="entry name" value="BENZALDEHYDE DEHYDROGENASE YFMT"/>
    <property type="match status" value="1"/>
</dbReference>
<protein>
    <submittedName>
        <fullName evidence="5">Dehydrogenase PhnF</fullName>
    </submittedName>
</protein>
<dbReference type="PATRIC" id="fig|991905.3.peg.4227"/>
<evidence type="ECO:0000313" key="5">
    <source>
        <dbReference type="EMBL" id="ADZ72516.1"/>
    </source>
</evidence>
<reference evidence="5 6" key="1">
    <citation type="journal article" date="2011" name="J. Bacteriol.">
        <title>Complete genome sequence of Polymorphum gilvum SL003B-26A1T, a crude oil-degrading bacterium from oil-polluted saline soil.</title>
        <authorList>
            <person name="Li S.G."/>
            <person name="Tang Y.Q."/>
            <person name="Nie Y."/>
            <person name="Cai M."/>
            <person name="Wu X.L."/>
        </authorList>
    </citation>
    <scope>NUCLEOTIDE SEQUENCE [LARGE SCALE GENOMIC DNA]</scope>
    <source>
        <strain evidence="6">LMG 25793 / CGMCC 1.9160 / SL003B-26A1</strain>
    </source>
</reference>
<keyword evidence="3" id="KW-0520">NAD</keyword>
<dbReference type="InterPro" id="IPR016162">
    <property type="entry name" value="Ald_DH_N"/>
</dbReference>
<dbReference type="PANTHER" id="PTHR42986">
    <property type="entry name" value="BENZALDEHYDE DEHYDROGENASE YFMT"/>
    <property type="match status" value="1"/>
</dbReference>
<dbReference type="CDD" id="cd07105">
    <property type="entry name" value="ALDH_SaliADH"/>
    <property type="match status" value="1"/>
</dbReference>